<protein>
    <submittedName>
        <fullName evidence="1">Uncharacterized protein</fullName>
    </submittedName>
</protein>
<dbReference type="HOGENOM" id="CLU_2098305_0_0_1"/>
<evidence type="ECO:0000313" key="1">
    <source>
        <dbReference type="EMBL" id="EGO05413.1"/>
    </source>
</evidence>
<dbReference type="InParanoid" id="F8PGI0"/>
<reference evidence="2" key="1">
    <citation type="journal article" date="2011" name="Science">
        <title>The plant cell wall-decomposing machinery underlies the functional diversity of forest fungi.</title>
        <authorList>
            <person name="Eastwood D.C."/>
            <person name="Floudas D."/>
            <person name="Binder M."/>
            <person name="Majcherczyk A."/>
            <person name="Schneider P."/>
            <person name="Aerts A."/>
            <person name="Asiegbu F.O."/>
            <person name="Baker S.E."/>
            <person name="Barry K."/>
            <person name="Bendiksby M."/>
            <person name="Blumentritt M."/>
            <person name="Coutinho P.M."/>
            <person name="Cullen D."/>
            <person name="de Vries R.P."/>
            <person name="Gathman A."/>
            <person name="Goodell B."/>
            <person name="Henrissat B."/>
            <person name="Ihrmark K."/>
            <person name="Kauserud H."/>
            <person name="Kohler A."/>
            <person name="LaButti K."/>
            <person name="Lapidus A."/>
            <person name="Lavin J.L."/>
            <person name="Lee Y.-H."/>
            <person name="Lindquist E."/>
            <person name="Lilly W."/>
            <person name="Lucas S."/>
            <person name="Morin E."/>
            <person name="Murat C."/>
            <person name="Oguiza J.A."/>
            <person name="Park J."/>
            <person name="Pisabarro A.G."/>
            <person name="Riley R."/>
            <person name="Rosling A."/>
            <person name="Salamov A."/>
            <person name="Schmidt O."/>
            <person name="Schmutz J."/>
            <person name="Skrede I."/>
            <person name="Stenlid J."/>
            <person name="Wiebenga A."/>
            <person name="Xie X."/>
            <person name="Kuees U."/>
            <person name="Hibbett D.S."/>
            <person name="Hoffmeister D."/>
            <person name="Hoegberg N."/>
            <person name="Martin F."/>
            <person name="Grigoriev I.V."/>
            <person name="Watkinson S.C."/>
        </authorList>
    </citation>
    <scope>NUCLEOTIDE SEQUENCE [LARGE SCALE GENOMIC DNA]</scope>
    <source>
        <strain evidence="2">strain S7.3</strain>
    </source>
</reference>
<sequence length="116" mass="12782">MRTTSGRVGPSGSGDGTMRVWIDGMMMITTGRMDGGWGGRFHNAPPPTLSPPSSTFFKVVGAKNRSRARDKTVSNDGFWLSLARSFFMTIEKEKEGAHPPLWGARSHIFTMLPSRH</sequence>
<name>F8PGI0_SERL3</name>
<organism evidence="2">
    <name type="scientific">Serpula lacrymans var. lacrymans (strain S7.3)</name>
    <name type="common">Dry rot fungus</name>
    <dbReference type="NCBI Taxonomy" id="936435"/>
    <lineage>
        <taxon>Eukaryota</taxon>
        <taxon>Fungi</taxon>
        <taxon>Dikarya</taxon>
        <taxon>Basidiomycota</taxon>
        <taxon>Agaricomycotina</taxon>
        <taxon>Agaricomycetes</taxon>
        <taxon>Agaricomycetidae</taxon>
        <taxon>Boletales</taxon>
        <taxon>Coniophorineae</taxon>
        <taxon>Serpulaceae</taxon>
        <taxon>Serpula</taxon>
    </lineage>
</organism>
<dbReference type="AlphaFoldDB" id="F8PGI0"/>
<gene>
    <name evidence="1" type="ORF">SERLA73DRAFT_69028</name>
</gene>
<proteinExistence type="predicted"/>
<keyword evidence="2" id="KW-1185">Reference proteome</keyword>
<evidence type="ECO:0000313" key="2">
    <source>
        <dbReference type="Proteomes" id="UP000008063"/>
    </source>
</evidence>
<accession>F8PGI0</accession>
<dbReference type="EMBL" id="GL945474">
    <property type="protein sequence ID" value="EGO05413.1"/>
    <property type="molecule type" value="Genomic_DNA"/>
</dbReference>
<dbReference type="Proteomes" id="UP000008063">
    <property type="component" value="Unassembled WGS sequence"/>
</dbReference>